<dbReference type="EMBL" id="GU576552">
    <property type="protein sequence ID" value="ADK60839.1"/>
    <property type="molecule type" value="mRNA"/>
</dbReference>
<feature type="non-terminal residue" evidence="1">
    <location>
        <position position="1"/>
    </location>
</feature>
<reference evidence="1" key="1">
    <citation type="submission" date="2010-01" db="EMBL/GenBank/DDBJ databases">
        <title>Analysis of host pathogen interaction in tikka disease of groundnut using fluorescent based cDNA-AFLP.</title>
        <authorList>
            <person name="Kumar D."/>
            <person name="Kirti P.B."/>
        </authorList>
    </citation>
    <scope>NUCLEOTIDE SEQUENCE</scope>
</reference>
<accession>E2EAJ9</accession>
<evidence type="ECO:0000313" key="1">
    <source>
        <dbReference type="EMBL" id="ADK60839.1"/>
    </source>
</evidence>
<sequence>IIFLQVFYSVWRWKDEERSKTRRVWLECFGIPLHTWSAETFKMIRGQGREIIGCDKAIKSCISFSVGVCNCYFYYGHNQRVDSHHNRY</sequence>
<organism evidence="1">
    <name type="scientific">Arachis diogoi</name>
    <dbReference type="NCBI Taxonomy" id="170720"/>
    <lineage>
        <taxon>Eukaryota</taxon>
        <taxon>Viridiplantae</taxon>
        <taxon>Streptophyta</taxon>
        <taxon>Embryophyta</taxon>
        <taxon>Tracheophyta</taxon>
        <taxon>Spermatophyta</taxon>
        <taxon>Magnoliopsida</taxon>
        <taxon>eudicotyledons</taxon>
        <taxon>Gunneridae</taxon>
        <taxon>Pentapetalae</taxon>
        <taxon>rosids</taxon>
        <taxon>fabids</taxon>
        <taxon>Fabales</taxon>
        <taxon>Fabaceae</taxon>
        <taxon>Papilionoideae</taxon>
        <taxon>50 kb inversion clade</taxon>
        <taxon>dalbergioids sensu lato</taxon>
        <taxon>Dalbergieae</taxon>
        <taxon>Pterocarpus clade</taxon>
        <taxon>Arachis</taxon>
    </lineage>
</organism>
<evidence type="ECO:0008006" key="2">
    <source>
        <dbReference type="Google" id="ProtNLM"/>
    </source>
</evidence>
<dbReference type="AlphaFoldDB" id="E2EAJ9"/>
<protein>
    <recommendedName>
        <fullName evidence="2">DUF4283 domain-containing protein</fullName>
    </recommendedName>
</protein>
<proteinExistence type="evidence at transcript level"/>
<feature type="non-terminal residue" evidence="1">
    <location>
        <position position="88"/>
    </location>
</feature>
<name>E2EAJ9_9FABA</name>